<proteinExistence type="predicted"/>
<dbReference type="InterPro" id="IPR042303">
    <property type="entry name" value="Malonyl_CoA_deC_C_sf"/>
</dbReference>
<feature type="domain" description="Malonyl-CoA decarboxylase N-terminal" evidence="2">
    <location>
        <begin position="100"/>
        <end position="200"/>
    </location>
</feature>
<dbReference type="InterPro" id="IPR035372">
    <property type="entry name" value="MCD_N"/>
</dbReference>
<dbReference type="PANTHER" id="PTHR28641:SF1">
    <property type="entry name" value="MALONYL-COA DECARBOXYLASE, MITOCHONDRIAL"/>
    <property type="match status" value="1"/>
</dbReference>
<dbReference type="InterPro" id="IPR038917">
    <property type="entry name" value="Malonyl_CoA_deC"/>
</dbReference>
<evidence type="ECO:0000313" key="3">
    <source>
        <dbReference type="EMBL" id="SHE86910.1"/>
    </source>
</evidence>
<dbReference type="GO" id="GO:0050080">
    <property type="term" value="F:malonyl-CoA decarboxylase activity"/>
    <property type="evidence" value="ECO:0007669"/>
    <property type="project" value="InterPro"/>
</dbReference>
<dbReference type="Proteomes" id="UP000184327">
    <property type="component" value="Unassembled WGS sequence"/>
</dbReference>
<dbReference type="STRING" id="1122156.SAMN02745117_00959"/>
<dbReference type="GO" id="GO:0006633">
    <property type="term" value="P:fatty acid biosynthetic process"/>
    <property type="evidence" value="ECO:0007669"/>
    <property type="project" value="InterPro"/>
</dbReference>
<accession>A0A1M4X0D2</accession>
<dbReference type="EMBL" id="FQUZ01000008">
    <property type="protein sequence ID" value="SHE86910.1"/>
    <property type="molecule type" value="Genomic_DNA"/>
</dbReference>
<dbReference type="PANTHER" id="PTHR28641">
    <property type="match status" value="1"/>
</dbReference>
<name>A0A1M4X0D2_9BURK</name>
<protein>
    <submittedName>
        <fullName evidence="3">Malonyl-CoA decarboxylase</fullName>
    </submittedName>
</protein>
<feature type="domain" description="Malonyl-CoA decarboxylase C-terminal" evidence="1">
    <location>
        <begin position="203"/>
        <end position="460"/>
    </location>
</feature>
<dbReference type="Pfam" id="PF17408">
    <property type="entry name" value="MCD_N"/>
    <property type="match status" value="1"/>
</dbReference>
<evidence type="ECO:0000259" key="1">
    <source>
        <dbReference type="Pfam" id="PF05292"/>
    </source>
</evidence>
<sequence length="495" mass="55930">MSTLHPSSSSVPVPSHSRVLRLWRRLLGSTDSPGSLHAEPEPALASSKTWKNIRQCLQASAAQAGGETAARERVAQLLAFYQQAHDADKRQFFQVLEDEYRTDDAKVRECIRQYLEASDAAAQRKAEMALDQSLESPRWHILRQFNLVPHGIDSLVRMRADLLQLTSTPSSGAGKEGKNVASAGWPGVDQDLFRLFSLWFDAGFLELSRIGWGSPASLLEKVIRYEAVHEIKSWNDLRNRLDSDRRCYAFFHGRMPEEPLIFVEVALVQQVAASVQTLLDEAEPTQDPGTATTAIFYSISNAQQGLRGVSMGEFLIKRVVEQLMHEFPQLQTFATLSPVPGFNRWLQGRWNEPEYRASQPKAIQKLLADTTVPEATKAIQQWLQPQAPIARHALAALQEWLQGECAWYLLHEKRQQHPLDAVARFHFSNGASLHRINWLADTSANGLRQSCGLMVNYLYQLDEIDDNHRHYAENGQLKASPEVRKLLQTALVRRK</sequence>
<dbReference type="RefSeq" id="WP_073355227.1">
    <property type="nucleotide sequence ID" value="NZ_FQUZ01000008.1"/>
</dbReference>
<dbReference type="Gene3D" id="1.20.140.90">
    <property type="entry name" value="Malonyl-CoA decarboxylase, oligemerization domain"/>
    <property type="match status" value="1"/>
</dbReference>
<dbReference type="AlphaFoldDB" id="A0A1M4X0D2"/>
<keyword evidence="4" id="KW-1185">Reference proteome</keyword>
<organism evidence="3 4">
    <name type="scientific">Lampropedia hyalina DSM 16112</name>
    <dbReference type="NCBI Taxonomy" id="1122156"/>
    <lineage>
        <taxon>Bacteria</taxon>
        <taxon>Pseudomonadati</taxon>
        <taxon>Pseudomonadota</taxon>
        <taxon>Betaproteobacteria</taxon>
        <taxon>Burkholderiales</taxon>
        <taxon>Comamonadaceae</taxon>
        <taxon>Lampropedia</taxon>
    </lineage>
</organism>
<reference evidence="3 4" key="1">
    <citation type="submission" date="2016-11" db="EMBL/GenBank/DDBJ databases">
        <authorList>
            <person name="Jaros S."/>
            <person name="Januszkiewicz K."/>
            <person name="Wedrychowicz H."/>
        </authorList>
    </citation>
    <scope>NUCLEOTIDE SEQUENCE [LARGE SCALE GENOMIC DNA]</scope>
    <source>
        <strain evidence="3 4">DSM 16112</strain>
    </source>
</reference>
<dbReference type="Pfam" id="PF05292">
    <property type="entry name" value="MCD"/>
    <property type="match status" value="1"/>
</dbReference>
<dbReference type="Gene3D" id="3.40.630.150">
    <property type="entry name" value="Malonyl-CoA decarboxylase, catalytic domain"/>
    <property type="match status" value="1"/>
</dbReference>
<gene>
    <name evidence="3" type="ORF">SAMN02745117_00959</name>
</gene>
<evidence type="ECO:0000259" key="2">
    <source>
        <dbReference type="Pfam" id="PF17408"/>
    </source>
</evidence>
<evidence type="ECO:0000313" key="4">
    <source>
        <dbReference type="Proteomes" id="UP000184327"/>
    </source>
</evidence>
<dbReference type="InterPro" id="IPR007956">
    <property type="entry name" value="Malonyl_CoA_deC_C"/>
</dbReference>
<dbReference type="InterPro" id="IPR038351">
    <property type="entry name" value="MCD_N_sf"/>
</dbReference>